<evidence type="ECO:0000313" key="3">
    <source>
        <dbReference type="Proteomes" id="UP001212152"/>
    </source>
</evidence>
<feature type="transmembrane region" description="Helical" evidence="1">
    <location>
        <begin position="139"/>
        <end position="158"/>
    </location>
</feature>
<evidence type="ECO:0000313" key="2">
    <source>
        <dbReference type="EMBL" id="KAJ3170015.1"/>
    </source>
</evidence>
<dbReference type="AlphaFoldDB" id="A0AAD5TDG2"/>
<accession>A0AAD5TDG2</accession>
<comment type="caution">
    <text evidence="2">The sequence shown here is derived from an EMBL/GenBank/DDBJ whole genome shotgun (WGS) entry which is preliminary data.</text>
</comment>
<organism evidence="2 3">
    <name type="scientific">Geranomyces variabilis</name>
    <dbReference type="NCBI Taxonomy" id="109894"/>
    <lineage>
        <taxon>Eukaryota</taxon>
        <taxon>Fungi</taxon>
        <taxon>Fungi incertae sedis</taxon>
        <taxon>Chytridiomycota</taxon>
        <taxon>Chytridiomycota incertae sedis</taxon>
        <taxon>Chytridiomycetes</taxon>
        <taxon>Spizellomycetales</taxon>
        <taxon>Powellomycetaceae</taxon>
        <taxon>Geranomyces</taxon>
    </lineage>
</organism>
<protein>
    <submittedName>
        <fullName evidence="2">Uncharacterized protein</fullName>
    </submittedName>
</protein>
<sequence length="193" mass="21447">MNPATVSQMQQRSKIDLDTTIVNFRYTFLPIPVILAVPVQKNEWRTLPILAAALNCLSKEYGQEIQETWVMAVPSALVVRLEQHREKARVNDILLTPRVKNELSSSILRDAGGIYAYVQEHNDAVIDISQRSVRPAHKFPTVQLASVLGAAVVVHVFLGGPLSFWGVIQQLLISALGGYLAMVMTCRCKVVVR</sequence>
<keyword evidence="1" id="KW-0812">Transmembrane</keyword>
<keyword evidence="1" id="KW-1133">Transmembrane helix</keyword>
<dbReference type="Proteomes" id="UP001212152">
    <property type="component" value="Unassembled WGS sequence"/>
</dbReference>
<feature type="transmembrane region" description="Helical" evidence="1">
    <location>
        <begin position="164"/>
        <end position="184"/>
    </location>
</feature>
<name>A0AAD5TDG2_9FUNG</name>
<evidence type="ECO:0000256" key="1">
    <source>
        <dbReference type="SAM" id="Phobius"/>
    </source>
</evidence>
<gene>
    <name evidence="2" type="ORF">HDU87_000481</name>
</gene>
<reference evidence="2" key="1">
    <citation type="submission" date="2020-05" db="EMBL/GenBank/DDBJ databases">
        <title>Phylogenomic resolution of chytrid fungi.</title>
        <authorList>
            <person name="Stajich J.E."/>
            <person name="Amses K."/>
            <person name="Simmons R."/>
            <person name="Seto K."/>
            <person name="Myers J."/>
            <person name="Bonds A."/>
            <person name="Quandt C.A."/>
            <person name="Barry K."/>
            <person name="Liu P."/>
            <person name="Grigoriev I."/>
            <person name="Longcore J.E."/>
            <person name="James T.Y."/>
        </authorList>
    </citation>
    <scope>NUCLEOTIDE SEQUENCE</scope>
    <source>
        <strain evidence="2">JEL0379</strain>
    </source>
</reference>
<proteinExistence type="predicted"/>
<keyword evidence="1" id="KW-0472">Membrane</keyword>
<dbReference type="EMBL" id="JADGJQ010000101">
    <property type="protein sequence ID" value="KAJ3170015.1"/>
    <property type="molecule type" value="Genomic_DNA"/>
</dbReference>
<keyword evidence="3" id="KW-1185">Reference proteome</keyword>